<dbReference type="InterPro" id="IPR011659">
    <property type="entry name" value="WD40"/>
</dbReference>
<evidence type="ECO:0000313" key="1">
    <source>
        <dbReference type="EMBL" id="MYL83296.1"/>
    </source>
</evidence>
<proteinExistence type="predicted"/>
<organism evidence="1 2">
    <name type="scientific">Solidesulfovibrio aerotolerans</name>
    <dbReference type="NCBI Taxonomy" id="295255"/>
    <lineage>
        <taxon>Bacteria</taxon>
        <taxon>Pseudomonadati</taxon>
        <taxon>Thermodesulfobacteriota</taxon>
        <taxon>Desulfovibrionia</taxon>
        <taxon>Desulfovibrionales</taxon>
        <taxon>Desulfovibrionaceae</taxon>
        <taxon>Solidesulfovibrio</taxon>
    </lineage>
</organism>
<dbReference type="RefSeq" id="WP_160960469.1">
    <property type="nucleotide sequence ID" value="NZ_WVUD01000013.1"/>
</dbReference>
<dbReference type="OrthoDB" id="9758793at2"/>
<dbReference type="InterPro" id="IPR015943">
    <property type="entry name" value="WD40/YVTN_repeat-like_dom_sf"/>
</dbReference>
<comment type="caution">
    <text evidence="1">The sequence shown here is derived from an EMBL/GenBank/DDBJ whole genome shotgun (WGS) entry which is preliminary data.</text>
</comment>
<dbReference type="Pfam" id="PF07676">
    <property type="entry name" value="PD40"/>
    <property type="match status" value="1"/>
</dbReference>
<sequence>MKAQSLALATSAVLVGLCLWPGRLPAQILTKGGDPLLTVLAIGQAVPVGGKKGKTPPLAVGDKVRLEAQRDGMAEVVVEEPEASAQTERRFRLPQTALATAPGKTHLDKPDWLPAPAEAATESRDVVAYADGPWIMLLTPGAKPTRVAKGSAPALSRDAAFLAYSPESGSGVTVVDRTGQTKPRKFATQNAFVRSMHFSPDGRRLFWLVDGRIETVDLTATNPSPVVIHTGLPSDCSLQGSTRDGTALVVQDMTTVTWIGLDGKRLRQEPIGTFTDDPWGSSADTYLPSPADEALMLVARDVVGSAAFARWGNGPGAALYLYDAKSGTNYRLTPRSLTAAFPAWTPDGKRIYFAGLPDTPANGPQGIYRMNADGTELTLLGKGWMPSAGMRPEGR</sequence>
<evidence type="ECO:0000313" key="2">
    <source>
        <dbReference type="Proteomes" id="UP000482487"/>
    </source>
</evidence>
<reference evidence="1 2" key="1">
    <citation type="submission" date="2020-01" db="EMBL/GenBank/DDBJ databases">
        <title>Genome sequence of Desulfovibrio aerotolerans DSM 16695(T).</title>
        <authorList>
            <person name="Karnachuk O."/>
            <person name="Avakyan M."/>
            <person name="Mardanov A."/>
            <person name="Kadnikov V."/>
            <person name="Ravin N."/>
        </authorList>
    </citation>
    <scope>NUCLEOTIDE SEQUENCE [LARGE SCALE GENOMIC DNA]</scope>
    <source>
        <strain evidence="1 2">DSM 16695</strain>
    </source>
</reference>
<dbReference type="Gene3D" id="2.130.10.10">
    <property type="entry name" value="YVTN repeat-like/Quinoprotein amine dehydrogenase"/>
    <property type="match status" value="1"/>
</dbReference>
<dbReference type="Proteomes" id="UP000482487">
    <property type="component" value="Unassembled WGS sequence"/>
</dbReference>
<dbReference type="SUPFAM" id="SSF82171">
    <property type="entry name" value="DPP6 N-terminal domain-like"/>
    <property type="match status" value="1"/>
</dbReference>
<dbReference type="Gene3D" id="2.120.10.30">
    <property type="entry name" value="TolB, C-terminal domain"/>
    <property type="match status" value="1"/>
</dbReference>
<dbReference type="AlphaFoldDB" id="A0A7C9NJJ0"/>
<keyword evidence="2" id="KW-1185">Reference proteome</keyword>
<accession>A0A7C9NJJ0</accession>
<gene>
    <name evidence="1" type="ORF">GTA51_09150</name>
</gene>
<dbReference type="EMBL" id="WVUD01000013">
    <property type="protein sequence ID" value="MYL83296.1"/>
    <property type="molecule type" value="Genomic_DNA"/>
</dbReference>
<name>A0A7C9NJJ0_9BACT</name>
<dbReference type="InterPro" id="IPR011042">
    <property type="entry name" value="6-blade_b-propeller_TolB-like"/>
</dbReference>
<protein>
    <submittedName>
        <fullName evidence="1">Biopolymer transporter Tol</fullName>
    </submittedName>
</protein>